<dbReference type="Gene3D" id="1.10.8.430">
    <property type="entry name" value="Helical domain of apoptotic protease-activating factors"/>
    <property type="match status" value="1"/>
</dbReference>
<sequence>MADAFVSFAVQKLGDFLIQKVSLRKSLRDEIRWLINELLFIRSFLRDAEQKQCGDQRVQQWVFEINSIANDAVAILETYSFEAGKGASRHKACACICGKEKKLYNVAEEIQSLKQRIMDISRKRETYGITNINSNAGEGPSNQVTTLRRTTSYVDEQDYIFVGFQDVVQTLLAQLLKAEPRRSVLSIYGMGGLGKTTLARKLYTSPDILNSFPTRAWICVSQEYNTMDLLRIIIKSIQGCTKETLDLLERMTERDLENHLRKQLTECKYLVVVDDVWQREAWESLKRAFPDGKNGSRVIITTRKEDVAERADNRGFVHKLRFLSQEESWDLFRKKLLDVRAMIPEMESLAKDMVEKCRGLPLAIVVLSGLLSHKKGLNQWQKVKDHLWKNIKEDKSIEISNILSLSYNDLSTALKQCFLYFGIFPEDQVVKADDIIWLWMAEGFIPRGEEIMEDVAEGFLNELIRRSLVQVAKTFWEKVTDCRVHDLLRDLAIQKALEVNFFDVYGPRSHSISSLCIRHGIHSEGERYLSSLDLSNLKLRSIMFFDPDFRKMSHINLRSVFQHLYVLYLDMNVGYVSMVPDAIGSLYHLKLLRLRGIRDFPSSIGNLKNLQTLVVVNGYTLFCQLPCKTADLINLRHLVVQYSEPLKCINKLTSLQVLDGVACDQWKDVDPVDLVNLRELGMLNIKKSYSLNNISSLKNLSTLKLICGERQSFASLEFVNCCEKLQKLWLQGRIKELPNLFPNSITMMVLWKSELMEDPMRILGMLPNLRDLSLKGAYEGKEIMCSDNSFSQLEFLRLDFLGKLERWDLGTSAMPLIKGLGIYGCPNLKEIPERMKDVELLKRNHMLF</sequence>
<dbReference type="SUPFAM" id="SSF52058">
    <property type="entry name" value="L domain-like"/>
    <property type="match status" value="1"/>
</dbReference>
<dbReference type="InterPro" id="IPR055414">
    <property type="entry name" value="LRR_R13L4/SHOC2-like"/>
</dbReference>
<evidence type="ECO:0000256" key="9">
    <source>
        <dbReference type="ARBA" id="ARBA00022741"/>
    </source>
</evidence>
<dbReference type="PANTHER" id="PTHR23155:SF1152">
    <property type="entry name" value="AAA+ ATPASE DOMAIN-CONTAINING PROTEIN"/>
    <property type="match status" value="1"/>
</dbReference>
<name>A0ABD2S3R8_9SOLN</name>
<gene>
    <name evidence="18" type="ORF">AABB24_027802</name>
</gene>
<keyword evidence="11" id="KW-0067">ATP-binding</keyword>
<keyword evidence="8" id="KW-0677">Repeat</keyword>
<evidence type="ECO:0000256" key="6">
    <source>
        <dbReference type="ARBA" id="ARBA00022614"/>
    </source>
</evidence>
<dbReference type="FunFam" id="3.40.50.300:FF:001091">
    <property type="entry name" value="Probable disease resistance protein At1g61300"/>
    <property type="match status" value="1"/>
</dbReference>
<keyword evidence="12" id="KW-0175">Coiled coil</keyword>
<dbReference type="InterPro" id="IPR036388">
    <property type="entry name" value="WH-like_DNA-bd_sf"/>
</dbReference>
<evidence type="ECO:0000256" key="5">
    <source>
        <dbReference type="ARBA" id="ARBA00022490"/>
    </source>
</evidence>
<evidence type="ECO:0000256" key="11">
    <source>
        <dbReference type="ARBA" id="ARBA00022840"/>
    </source>
</evidence>
<evidence type="ECO:0000256" key="2">
    <source>
        <dbReference type="ARBA" id="ARBA00004170"/>
    </source>
</evidence>
<dbReference type="InterPro" id="IPR032675">
    <property type="entry name" value="LRR_dom_sf"/>
</dbReference>
<comment type="similarity">
    <text evidence="4">Belongs to the disease resistance NB-LRR family.</text>
</comment>
<dbReference type="Pfam" id="PF23598">
    <property type="entry name" value="LRR_14"/>
    <property type="match status" value="1"/>
</dbReference>
<evidence type="ECO:0000256" key="10">
    <source>
        <dbReference type="ARBA" id="ARBA00022821"/>
    </source>
</evidence>
<dbReference type="EMBL" id="JBJKTR010000016">
    <property type="protein sequence ID" value="KAL3338858.1"/>
    <property type="molecule type" value="Genomic_DNA"/>
</dbReference>
<keyword evidence="10" id="KW-0611">Plant defense</keyword>
<dbReference type="AlphaFoldDB" id="A0ABD2S3R8"/>
<feature type="domain" description="Disease resistance N-terminal" evidence="15">
    <location>
        <begin position="5"/>
        <end position="91"/>
    </location>
</feature>
<dbReference type="PANTHER" id="PTHR23155">
    <property type="entry name" value="DISEASE RESISTANCE PROTEIN RP"/>
    <property type="match status" value="1"/>
</dbReference>
<comment type="function">
    <text evidence="1">Confers resistance to late blight (Phytophthora infestans) races carrying the avirulence gene Avr1. Resistance proteins guard the plant against pathogens that contain an appropriate avirulence protein via an indirect interaction with this avirulence protein. That triggers a defense system including the hypersensitive response, which restricts the pathogen growth.</text>
</comment>
<dbReference type="FunFam" id="1.10.10.10:FF:000322">
    <property type="entry name" value="Probable disease resistance protein At1g63360"/>
    <property type="match status" value="1"/>
</dbReference>
<evidence type="ECO:0000256" key="7">
    <source>
        <dbReference type="ARBA" id="ARBA00022667"/>
    </source>
</evidence>
<evidence type="ECO:0000256" key="8">
    <source>
        <dbReference type="ARBA" id="ARBA00022737"/>
    </source>
</evidence>
<dbReference type="Pfam" id="PF23559">
    <property type="entry name" value="WHD_DRP"/>
    <property type="match status" value="1"/>
</dbReference>
<evidence type="ECO:0008006" key="20">
    <source>
        <dbReference type="Google" id="ProtNLM"/>
    </source>
</evidence>
<dbReference type="InterPro" id="IPR044974">
    <property type="entry name" value="Disease_R_plants"/>
</dbReference>
<evidence type="ECO:0000256" key="1">
    <source>
        <dbReference type="ARBA" id="ARBA00002074"/>
    </source>
</evidence>
<keyword evidence="19" id="KW-1185">Reference proteome</keyword>
<feature type="domain" description="NB-ARC" evidence="14">
    <location>
        <begin position="165"/>
        <end position="336"/>
    </location>
</feature>
<keyword evidence="6" id="KW-0433">Leucine-rich repeat</keyword>
<dbReference type="GO" id="GO:0005737">
    <property type="term" value="C:cytoplasm"/>
    <property type="evidence" value="ECO:0007669"/>
    <property type="project" value="UniProtKB-SubCell"/>
</dbReference>
<dbReference type="GO" id="GO:0051607">
    <property type="term" value="P:defense response to virus"/>
    <property type="evidence" value="ECO:0007669"/>
    <property type="project" value="UniProtKB-ARBA"/>
</dbReference>
<evidence type="ECO:0000259" key="17">
    <source>
        <dbReference type="Pfam" id="PF23598"/>
    </source>
</evidence>
<dbReference type="GO" id="GO:0016020">
    <property type="term" value="C:membrane"/>
    <property type="evidence" value="ECO:0007669"/>
    <property type="project" value="UniProtKB-SubCell"/>
</dbReference>
<comment type="subcellular location">
    <subcellularLocation>
        <location evidence="3">Cytoplasm</location>
    </subcellularLocation>
    <subcellularLocation>
        <location evidence="2">Membrane</location>
        <topology evidence="2">Peripheral membrane protein</topology>
    </subcellularLocation>
</comment>
<dbReference type="Gene3D" id="1.20.5.4130">
    <property type="match status" value="1"/>
</dbReference>
<evidence type="ECO:0000256" key="12">
    <source>
        <dbReference type="ARBA" id="ARBA00023054"/>
    </source>
</evidence>
<protein>
    <recommendedName>
        <fullName evidence="20">R2 late blight resistance protein</fullName>
    </recommendedName>
</protein>
<feature type="domain" description="Disease resistance R13L4/SHOC-2-like LRR" evidence="17">
    <location>
        <begin position="538"/>
        <end position="820"/>
    </location>
</feature>
<dbReference type="InterPro" id="IPR042197">
    <property type="entry name" value="Apaf_helical"/>
</dbReference>
<evidence type="ECO:0000256" key="13">
    <source>
        <dbReference type="ARBA" id="ARBA00023136"/>
    </source>
</evidence>
<feature type="domain" description="Disease resistance protein winged helix" evidence="16">
    <location>
        <begin position="423"/>
        <end position="492"/>
    </location>
</feature>
<dbReference type="Gene3D" id="3.40.50.300">
    <property type="entry name" value="P-loop containing nucleotide triphosphate hydrolases"/>
    <property type="match status" value="1"/>
</dbReference>
<dbReference type="InterPro" id="IPR041118">
    <property type="entry name" value="Rx_N"/>
</dbReference>
<dbReference type="CDD" id="cd14798">
    <property type="entry name" value="RX-CC_like"/>
    <property type="match status" value="1"/>
</dbReference>
<evidence type="ECO:0000313" key="19">
    <source>
        <dbReference type="Proteomes" id="UP001627284"/>
    </source>
</evidence>
<accession>A0ABD2S3R8</accession>
<dbReference type="InterPro" id="IPR027417">
    <property type="entry name" value="P-loop_NTPase"/>
</dbReference>
<dbReference type="GO" id="GO:0009626">
    <property type="term" value="P:plant-type hypersensitive response"/>
    <property type="evidence" value="ECO:0007669"/>
    <property type="project" value="UniProtKB-KW"/>
</dbReference>
<dbReference type="Gene3D" id="3.80.10.10">
    <property type="entry name" value="Ribonuclease Inhibitor"/>
    <property type="match status" value="2"/>
</dbReference>
<reference evidence="18 19" key="1">
    <citation type="submission" date="2024-05" db="EMBL/GenBank/DDBJ databases">
        <title>De novo assembly of an allotetraploid wild potato.</title>
        <authorList>
            <person name="Hosaka A.J."/>
        </authorList>
    </citation>
    <scope>NUCLEOTIDE SEQUENCE [LARGE SCALE GENOMIC DNA]</scope>
    <source>
        <tissue evidence="18">Young leaves</tissue>
    </source>
</reference>
<keyword evidence="5" id="KW-0963">Cytoplasm</keyword>
<evidence type="ECO:0000259" key="16">
    <source>
        <dbReference type="Pfam" id="PF23559"/>
    </source>
</evidence>
<evidence type="ECO:0000256" key="4">
    <source>
        <dbReference type="ARBA" id="ARBA00008894"/>
    </source>
</evidence>
<evidence type="ECO:0000256" key="3">
    <source>
        <dbReference type="ARBA" id="ARBA00004496"/>
    </source>
</evidence>
<keyword evidence="9" id="KW-0547">Nucleotide-binding</keyword>
<evidence type="ECO:0000259" key="15">
    <source>
        <dbReference type="Pfam" id="PF18052"/>
    </source>
</evidence>
<dbReference type="Pfam" id="PF18052">
    <property type="entry name" value="Rx_N"/>
    <property type="match status" value="1"/>
</dbReference>
<dbReference type="SUPFAM" id="SSF52540">
    <property type="entry name" value="P-loop containing nucleoside triphosphate hydrolases"/>
    <property type="match status" value="1"/>
</dbReference>
<dbReference type="Pfam" id="PF00931">
    <property type="entry name" value="NB-ARC"/>
    <property type="match status" value="1"/>
</dbReference>
<dbReference type="InterPro" id="IPR038005">
    <property type="entry name" value="RX-like_CC"/>
</dbReference>
<dbReference type="PRINTS" id="PR00364">
    <property type="entry name" value="DISEASERSIST"/>
</dbReference>
<dbReference type="FunFam" id="1.10.8.430:FF:000003">
    <property type="entry name" value="Probable disease resistance protein At5g66910"/>
    <property type="match status" value="1"/>
</dbReference>
<organism evidence="18 19">
    <name type="scientific">Solanum stoloniferum</name>
    <dbReference type="NCBI Taxonomy" id="62892"/>
    <lineage>
        <taxon>Eukaryota</taxon>
        <taxon>Viridiplantae</taxon>
        <taxon>Streptophyta</taxon>
        <taxon>Embryophyta</taxon>
        <taxon>Tracheophyta</taxon>
        <taxon>Spermatophyta</taxon>
        <taxon>Magnoliopsida</taxon>
        <taxon>eudicotyledons</taxon>
        <taxon>Gunneridae</taxon>
        <taxon>Pentapetalae</taxon>
        <taxon>asterids</taxon>
        <taxon>lamiids</taxon>
        <taxon>Solanales</taxon>
        <taxon>Solanaceae</taxon>
        <taxon>Solanoideae</taxon>
        <taxon>Solaneae</taxon>
        <taxon>Solanum</taxon>
    </lineage>
</organism>
<keyword evidence="7" id="KW-0381">Hypersensitive response</keyword>
<evidence type="ECO:0000313" key="18">
    <source>
        <dbReference type="EMBL" id="KAL3338858.1"/>
    </source>
</evidence>
<comment type="caution">
    <text evidence="18">The sequence shown here is derived from an EMBL/GenBank/DDBJ whole genome shotgun (WGS) entry which is preliminary data.</text>
</comment>
<proteinExistence type="inferred from homology"/>
<dbReference type="InterPro" id="IPR002182">
    <property type="entry name" value="NB-ARC"/>
</dbReference>
<dbReference type="Proteomes" id="UP001627284">
    <property type="component" value="Unassembled WGS sequence"/>
</dbReference>
<dbReference type="InterPro" id="IPR058922">
    <property type="entry name" value="WHD_DRP"/>
</dbReference>
<dbReference type="GO" id="GO:0005524">
    <property type="term" value="F:ATP binding"/>
    <property type="evidence" value="ECO:0007669"/>
    <property type="project" value="UniProtKB-KW"/>
</dbReference>
<evidence type="ECO:0000259" key="14">
    <source>
        <dbReference type="Pfam" id="PF00931"/>
    </source>
</evidence>
<keyword evidence="13" id="KW-0472">Membrane</keyword>
<dbReference type="Gene3D" id="1.10.10.10">
    <property type="entry name" value="Winged helix-like DNA-binding domain superfamily/Winged helix DNA-binding domain"/>
    <property type="match status" value="1"/>
</dbReference>